<keyword evidence="2" id="KW-1185">Reference proteome</keyword>
<accession>D0NY58</accession>
<reference evidence="2" key="1">
    <citation type="journal article" date="2009" name="Nature">
        <title>Genome sequence and analysis of the Irish potato famine pathogen Phytophthora infestans.</title>
        <authorList>
            <consortium name="The Broad Institute Genome Sequencing Platform"/>
            <person name="Haas B.J."/>
            <person name="Kamoun S."/>
            <person name="Zody M.C."/>
            <person name="Jiang R.H."/>
            <person name="Handsaker R.E."/>
            <person name="Cano L.M."/>
            <person name="Grabherr M."/>
            <person name="Kodira C.D."/>
            <person name="Raffaele S."/>
            <person name="Torto-Alalibo T."/>
            <person name="Bozkurt T.O."/>
            <person name="Ah-Fong A.M."/>
            <person name="Alvarado L."/>
            <person name="Anderson V.L."/>
            <person name="Armstrong M.R."/>
            <person name="Avrova A."/>
            <person name="Baxter L."/>
            <person name="Beynon J."/>
            <person name="Boevink P.C."/>
            <person name="Bollmann S.R."/>
            <person name="Bos J.I."/>
            <person name="Bulone V."/>
            <person name="Cai G."/>
            <person name="Cakir C."/>
            <person name="Carrington J.C."/>
            <person name="Chawner M."/>
            <person name="Conti L."/>
            <person name="Costanzo S."/>
            <person name="Ewan R."/>
            <person name="Fahlgren N."/>
            <person name="Fischbach M.A."/>
            <person name="Fugelstad J."/>
            <person name="Gilroy E.M."/>
            <person name="Gnerre S."/>
            <person name="Green P.J."/>
            <person name="Grenville-Briggs L.J."/>
            <person name="Griffith J."/>
            <person name="Grunwald N.J."/>
            <person name="Horn K."/>
            <person name="Horner N.R."/>
            <person name="Hu C.H."/>
            <person name="Huitema E."/>
            <person name="Jeong D.H."/>
            <person name="Jones A.M."/>
            <person name="Jones J.D."/>
            <person name="Jones R.W."/>
            <person name="Karlsson E.K."/>
            <person name="Kunjeti S.G."/>
            <person name="Lamour K."/>
            <person name="Liu Z."/>
            <person name="Ma L."/>
            <person name="Maclean D."/>
            <person name="Chibucos M.C."/>
            <person name="McDonald H."/>
            <person name="McWalters J."/>
            <person name="Meijer H.J."/>
            <person name="Morgan W."/>
            <person name="Morris P.F."/>
            <person name="Munro C.A."/>
            <person name="O'Neill K."/>
            <person name="Ospina-Giraldo M."/>
            <person name="Pinzon A."/>
            <person name="Pritchard L."/>
            <person name="Ramsahoye B."/>
            <person name="Ren Q."/>
            <person name="Restrepo S."/>
            <person name="Roy S."/>
            <person name="Sadanandom A."/>
            <person name="Savidor A."/>
            <person name="Schornack S."/>
            <person name="Schwartz D.C."/>
            <person name="Schumann U.D."/>
            <person name="Schwessinger B."/>
            <person name="Seyer L."/>
            <person name="Sharpe T."/>
            <person name="Silvar C."/>
            <person name="Song J."/>
            <person name="Studholme D.J."/>
            <person name="Sykes S."/>
            <person name="Thines M."/>
            <person name="van de Vondervoort P.J."/>
            <person name="Phuntumart V."/>
            <person name="Wawra S."/>
            <person name="Weide R."/>
            <person name="Win J."/>
            <person name="Young C."/>
            <person name="Zhou S."/>
            <person name="Fry W."/>
            <person name="Meyers B.C."/>
            <person name="van West P."/>
            <person name="Ristaino J."/>
            <person name="Govers F."/>
            <person name="Birch P.R."/>
            <person name="Whisson S.C."/>
            <person name="Judelson H.S."/>
            <person name="Nusbaum C."/>
        </authorList>
    </citation>
    <scope>NUCLEOTIDE SEQUENCE [LARGE SCALE GENOMIC DNA]</scope>
    <source>
        <strain evidence="2">T30-4</strain>
    </source>
</reference>
<dbReference type="RefSeq" id="XP_002997715.1">
    <property type="nucleotide sequence ID" value="XM_002997669.1"/>
</dbReference>
<protein>
    <submittedName>
        <fullName evidence="1">Uncharacterized protein</fullName>
    </submittedName>
</protein>
<organism evidence="1 2">
    <name type="scientific">Phytophthora infestans (strain T30-4)</name>
    <name type="common">Potato late blight agent</name>
    <dbReference type="NCBI Taxonomy" id="403677"/>
    <lineage>
        <taxon>Eukaryota</taxon>
        <taxon>Sar</taxon>
        <taxon>Stramenopiles</taxon>
        <taxon>Oomycota</taxon>
        <taxon>Peronosporomycetes</taxon>
        <taxon>Peronosporales</taxon>
        <taxon>Peronosporaceae</taxon>
        <taxon>Phytophthora</taxon>
    </lineage>
</organism>
<proteinExistence type="predicted"/>
<dbReference type="KEGG" id="pif:PITG_18085"/>
<name>D0NY58_PHYIT</name>
<dbReference type="InParanoid" id="D0NY58"/>
<sequence>MGQEAPKTEMRGMPQAYSQQDLLQIQRKPTWAKAFVRNSSNQVPLVDINWIASLGDALA</sequence>
<gene>
    <name evidence="1" type="ORF">PITG_18085</name>
</gene>
<dbReference type="GeneID" id="9463013"/>
<dbReference type="HOGENOM" id="CLU_2965825_0_0_1"/>
<evidence type="ECO:0000313" key="1">
    <source>
        <dbReference type="EMBL" id="EEY68016.1"/>
    </source>
</evidence>
<evidence type="ECO:0000313" key="2">
    <source>
        <dbReference type="Proteomes" id="UP000006643"/>
    </source>
</evidence>
<dbReference type="VEuPathDB" id="FungiDB:PITG_18085"/>
<dbReference type="AlphaFoldDB" id="D0NY58"/>
<dbReference type="Proteomes" id="UP000006643">
    <property type="component" value="Unassembled WGS sequence"/>
</dbReference>
<dbReference type="EMBL" id="DS028185">
    <property type="protein sequence ID" value="EEY68016.1"/>
    <property type="molecule type" value="Genomic_DNA"/>
</dbReference>